<evidence type="ECO:0000256" key="1">
    <source>
        <dbReference type="SAM" id="MobiDB-lite"/>
    </source>
</evidence>
<protein>
    <submittedName>
        <fullName evidence="3">Uncharacterized protein</fullName>
    </submittedName>
</protein>
<reference evidence="4" key="1">
    <citation type="journal article" date="2019" name="Int. J. Syst. Evol. Microbiol.">
        <title>The Global Catalogue of Microorganisms (GCM) 10K type strain sequencing project: providing services to taxonomists for standard genome sequencing and annotation.</title>
        <authorList>
            <consortium name="The Broad Institute Genomics Platform"/>
            <consortium name="The Broad Institute Genome Sequencing Center for Infectious Disease"/>
            <person name="Wu L."/>
            <person name="Ma J."/>
        </authorList>
    </citation>
    <scope>NUCLEOTIDE SEQUENCE [LARGE SCALE GENOMIC DNA]</scope>
    <source>
        <strain evidence="4">JCM 32105</strain>
    </source>
</reference>
<feature type="region of interest" description="Disordered" evidence="1">
    <location>
        <begin position="277"/>
        <end position="309"/>
    </location>
</feature>
<keyword evidence="2" id="KW-0732">Signal</keyword>
<dbReference type="EMBL" id="BAABFA010000009">
    <property type="protein sequence ID" value="GAA4463826.1"/>
    <property type="molecule type" value="Genomic_DNA"/>
</dbReference>
<evidence type="ECO:0000313" key="4">
    <source>
        <dbReference type="Proteomes" id="UP001500067"/>
    </source>
</evidence>
<name>A0ABP8N9Z7_9BACT</name>
<feature type="compositionally biased region" description="Polar residues" evidence="1">
    <location>
        <begin position="235"/>
        <end position="246"/>
    </location>
</feature>
<dbReference type="Proteomes" id="UP001500067">
    <property type="component" value="Unassembled WGS sequence"/>
</dbReference>
<feature type="region of interest" description="Disordered" evidence="1">
    <location>
        <begin position="235"/>
        <end position="256"/>
    </location>
</feature>
<organism evidence="3 4">
    <name type="scientific">Nemorincola caseinilytica</name>
    <dbReference type="NCBI Taxonomy" id="2054315"/>
    <lineage>
        <taxon>Bacteria</taxon>
        <taxon>Pseudomonadati</taxon>
        <taxon>Bacteroidota</taxon>
        <taxon>Chitinophagia</taxon>
        <taxon>Chitinophagales</taxon>
        <taxon>Chitinophagaceae</taxon>
        <taxon>Nemorincola</taxon>
    </lineage>
</organism>
<sequence length="438" mass="43362">MYNMKNTILFSFLLGGTIALSSQGAQAQGMALNTTGSTADNSAMLDVASTTKGILIPRMTQAQRTAITTPAEGLMVYQTDVTKGFYYYNGTAWTVIGGGGGSPTGSAGGDLTGNYPNPTLAATGVTSGTYGSSTQVPAYTVNSKGQITAASNITITGTTPGGSAGGDITGTYPNPTIANSSITSSKILDGTIVNSDVSTTAAIAYSKLNLAASVTASDLSASGTRSSSTFLRGDNTWATPTATPSGSAGGHLTGTYPNPSLADNTVTIAKIASTGGTASSTTYLRGDGQWATPSGGGGGSTGTGASPSKIPYAVSGNTTVVSGTGYYSPTNSVQQSNLNAAGLVTVTAPTTCTPTMTITSYVPSAMTWNLYSVAPSTSSSTFATSTLVGTCSTTAASGGVPTTCVITGVSVSAGTILTLSVASPGSTPYGFYKAFSCD</sequence>
<feature type="signal peptide" evidence="2">
    <location>
        <begin position="1"/>
        <end position="27"/>
    </location>
</feature>
<comment type="caution">
    <text evidence="3">The sequence shown here is derived from an EMBL/GenBank/DDBJ whole genome shotgun (WGS) entry which is preliminary data.</text>
</comment>
<gene>
    <name evidence="3" type="ORF">GCM10023093_13020</name>
</gene>
<proteinExistence type="predicted"/>
<accession>A0ABP8N9Z7</accession>
<evidence type="ECO:0000256" key="2">
    <source>
        <dbReference type="SAM" id="SignalP"/>
    </source>
</evidence>
<feature type="chain" id="PRO_5047438816" evidence="2">
    <location>
        <begin position="28"/>
        <end position="438"/>
    </location>
</feature>
<keyword evidence="4" id="KW-1185">Reference proteome</keyword>
<evidence type="ECO:0000313" key="3">
    <source>
        <dbReference type="EMBL" id="GAA4463826.1"/>
    </source>
</evidence>